<keyword evidence="1" id="KW-1133">Transmembrane helix</keyword>
<evidence type="ECO:0000313" key="2">
    <source>
        <dbReference type="EMBL" id="MFG3012251.1"/>
    </source>
</evidence>
<name>A0ABW7B620_9ACTN</name>
<accession>A0ABW7B620</accession>
<dbReference type="RefSeq" id="WP_382227874.1">
    <property type="nucleotide sequence ID" value="NZ_JBICYV010000008.1"/>
</dbReference>
<organism evidence="2 3">
    <name type="scientific">Streptomyces cinerochromogenes</name>
    <dbReference type="NCBI Taxonomy" id="66422"/>
    <lineage>
        <taxon>Bacteria</taxon>
        <taxon>Bacillati</taxon>
        <taxon>Actinomycetota</taxon>
        <taxon>Actinomycetes</taxon>
        <taxon>Kitasatosporales</taxon>
        <taxon>Streptomycetaceae</taxon>
        <taxon>Streptomyces</taxon>
    </lineage>
</organism>
<protein>
    <submittedName>
        <fullName evidence="2">Uncharacterized protein</fullName>
    </submittedName>
</protein>
<proteinExistence type="predicted"/>
<comment type="caution">
    <text evidence="2">The sequence shown here is derived from an EMBL/GenBank/DDBJ whole genome shotgun (WGS) entry which is preliminary data.</text>
</comment>
<keyword evidence="3" id="KW-1185">Reference proteome</keyword>
<gene>
    <name evidence="2" type="ORF">ACGFZB_17685</name>
</gene>
<dbReference type="EMBL" id="JBICYV010000008">
    <property type="protein sequence ID" value="MFG3012251.1"/>
    <property type="molecule type" value="Genomic_DNA"/>
</dbReference>
<keyword evidence="1" id="KW-0812">Transmembrane</keyword>
<dbReference type="Proteomes" id="UP001604267">
    <property type="component" value="Unassembled WGS sequence"/>
</dbReference>
<reference evidence="2 3" key="1">
    <citation type="submission" date="2024-10" db="EMBL/GenBank/DDBJ databases">
        <title>The Natural Products Discovery Center: Release of the First 8490 Sequenced Strains for Exploring Actinobacteria Biosynthetic Diversity.</title>
        <authorList>
            <person name="Kalkreuter E."/>
            <person name="Kautsar S.A."/>
            <person name="Yang D."/>
            <person name="Bader C.D."/>
            <person name="Teijaro C.N."/>
            <person name="Fluegel L."/>
            <person name="Davis C.M."/>
            <person name="Simpson J.R."/>
            <person name="Lauterbach L."/>
            <person name="Steele A.D."/>
            <person name="Gui C."/>
            <person name="Meng S."/>
            <person name="Li G."/>
            <person name="Viehrig K."/>
            <person name="Ye F."/>
            <person name="Su P."/>
            <person name="Kiefer A.F."/>
            <person name="Nichols A."/>
            <person name="Cepeda A.J."/>
            <person name="Yan W."/>
            <person name="Fan B."/>
            <person name="Jiang Y."/>
            <person name="Adhikari A."/>
            <person name="Zheng C.-J."/>
            <person name="Schuster L."/>
            <person name="Cowan T.M."/>
            <person name="Smanski M.J."/>
            <person name="Chevrette M.G."/>
            <person name="De Carvalho L.P.S."/>
            <person name="Shen B."/>
        </authorList>
    </citation>
    <scope>NUCLEOTIDE SEQUENCE [LARGE SCALE GENOMIC DNA]</scope>
    <source>
        <strain evidence="2 3">NPDC048320</strain>
    </source>
</reference>
<evidence type="ECO:0000313" key="3">
    <source>
        <dbReference type="Proteomes" id="UP001604267"/>
    </source>
</evidence>
<sequence length="59" mass="6737">MNPEKLAAASLTTLARLWYVLRHPRWYARRCGFGTFQILFLPAVTTGSLLTALYLGRPR</sequence>
<keyword evidence="1" id="KW-0472">Membrane</keyword>
<feature type="transmembrane region" description="Helical" evidence="1">
    <location>
        <begin position="38"/>
        <end position="56"/>
    </location>
</feature>
<evidence type="ECO:0000256" key="1">
    <source>
        <dbReference type="SAM" id="Phobius"/>
    </source>
</evidence>